<dbReference type="PANTHER" id="PTHR17609:SF3">
    <property type="entry name" value="SAP DOMAIN-CONTAINING PROTEIN"/>
    <property type="match status" value="1"/>
</dbReference>
<dbReference type="Proteomes" id="UP001460270">
    <property type="component" value="Unassembled WGS sequence"/>
</dbReference>
<feature type="domain" description="C2H2-type" evidence="3">
    <location>
        <begin position="35"/>
        <end position="62"/>
    </location>
</feature>
<proteinExistence type="predicted"/>
<dbReference type="AlphaFoldDB" id="A0AAW0PI35"/>
<keyword evidence="1" id="KW-0862">Zinc</keyword>
<reference evidence="5" key="1">
    <citation type="submission" date="2024-04" db="EMBL/GenBank/DDBJ databases">
        <title>Salinicola lusitanus LLJ914,a marine bacterium isolated from the Okinawa Trough.</title>
        <authorList>
            <person name="Li J."/>
        </authorList>
    </citation>
    <scope>NUCLEOTIDE SEQUENCE [LARGE SCALE GENOMIC DNA]</scope>
</reference>
<sequence>MDVRSLLNGKCRMKPLLKDPPLQRCTQSCRPTGHYHCPHCSVTIIRRTDIEKHLKKHFYCSPASPSPPLDVTPSPSSPLYVTASASPLLDVTGSPSPPLEVTASPSPPPLEVTASPSPPPLEVTASASLSSRSHRLCIAASRILWSAFAEMHTIHLKKHFHCSPASPSPPLDVTAPPSPPLAYCDPPLERCTQSCRPTGHYHCPCCSITIIRRIDIEKHMKKHFYGSPDSPSSPLDLTASISLTHCPLVALDLTASIRLDPPSIAASRPHRLSIAAFPNHRLTITTFLDNSLDTCQLCSERPELDDAVLITEEACIVSLMGLVEGVATYKENARAVKWSTENIRNHVSVSRVVDVLETLRGQKFPSPSTILNAYCSFEAMVDTEYDYFCVTCGYHPPVVVMDLHKTSVFQLEETGLKAPPGDFEGETDIKNFWESVHLEMISHGFFQSKGSNPFVVSPNYENWAPWIGSKTRRDNCVFKKIRTSQSGSSEPDLSCVTEDRLIDELMKQKVEDVRQLCQACNLDSKGSRLDLVTRIKDNMKSRQTYDKVLQSLWGTSGGWSVILCPHGVVYSIKFNIRPESPRDFADILLSWKHFPNVTICDFAQGLAAHTNERDPGALPFSPHEGRLAEPSNNSTEERAHPVTGATEHYALYDRFHEGNPTDPKDVLHRIELVPELKGWVNTQAVEQLFSKMRRSNYFFNDMSPSTHIFLMRNVLHHHNTSTNKSLLGN</sequence>
<accession>A0AAW0PI35</accession>
<dbReference type="PROSITE" id="PS50157">
    <property type="entry name" value="ZINC_FINGER_C2H2_2"/>
    <property type="match status" value="1"/>
</dbReference>
<dbReference type="PANTHER" id="PTHR17609">
    <property type="entry name" value="HMG DOMAIN-CONTAINING PROTEIN 3"/>
    <property type="match status" value="1"/>
</dbReference>
<evidence type="ECO:0000313" key="5">
    <source>
        <dbReference type="Proteomes" id="UP001460270"/>
    </source>
</evidence>
<evidence type="ECO:0000259" key="3">
    <source>
        <dbReference type="PROSITE" id="PS50157"/>
    </source>
</evidence>
<feature type="region of interest" description="Disordered" evidence="2">
    <location>
        <begin position="613"/>
        <end position="639"/>
    </location>
</feature>
<comment type="caution">
    <text evidence="4">The sequence shown here is derived from an EMBL/GenBank/DDBJ whole genome shotgun (WGS) entry which is preliminary data.</text>
</comment>
<protein>
    <recommendedName>
        <fullName evidence="3">C2H2-type domain-containing protein</fullName>
    </recommendedName>
</protein>
<feature type="compositionally biased region" description="Pro residues" evidence="2">
    <location>
        <begin position="105"/>
        <end position="121"/>
    </location>
</feature>
<evidence type="ECO:0000256" key="2">
    <source>
        <dbReference type="SAM" id="MobiDB-lite"/>
    </source>
</evidence>
<evidence type="ECO:0000256" key="1">
    <source>
        <dbReference type="PROSITE-ProRule" id="PRU00042"/>
    </source>
</evidence>
<dbReference type="SMART" id="SM00355">
    <property type="entry name" value="ZnF_C2H2"/>
    <property type="match status" value="2"/>
</dbReference>
<keyword evidence="5" id="KW-1185">Reference proteome</keyword>
<dbReference type="InterPro" id="IPR039598">
    <property type="entry name" value="HMGXB3"/>
</dbReference>
<keyword evidence="1" id="KW-0479">Metal-binding</keyword>
<dbReference type="PROSITE" id="PS00028">
    <property type="entry name" value="ZINC_FINGER_C2H2_1"/>
    <property type="match status" value="2"/>
</dbReference>
<feature type="region of interest" description="Disordered" evidence="2">
    <location>
        <begin position="91"/>
        <end position="125"/>
    </location>
</feature>
<dbReference type="EMBL" id="JBBPFD010000005">
    <property type="protein sequence ID" value="KAK7925107.1"/>
    <property type="molecule type" value="Genomic_DNA"/>
</dbReference>
<organism evidence="4 5">
    <name type="scientific">Mugilogobius chulae</name>
    <name type="common">yellowstripe goby</name>
    <dbReference type="NCBI Taxonomy" id="88201"/>
    <lineage>
        <taxon>Eukaryota</taxon>
        <taxon>Metazoa</taxon>
        <taxon>Chordata</taxon>
        <taxon>Craniata</taxon>
        <taxon>Vertebrata</taxon>
        <taxon>Euteleostomi</taxon>
        <taxon>Actinopterygii</taxon>
        <taxon>Neopterygii</taxon>
        <taxon>Teleostei</taxon>
        <taxon>Neoteleostei</taxon>
        <taxon>Acanthomorphata</taxon>
        <taxon>Gobiaria</taxon>
        <taxon>Gobiiformes</taxon>
        <taxon>Gobioidei</taxon>
        <taxon>Gobiidae</taxon>
        <taxon>Gobionellinae</taxon>
        <taxon>Mugilogobius</taxon>
    </lineage>
</organism>
<evidence type="ECO:0000313" key="4">
    <source>
        <dbReference type="EMBL" id="KAK7925107.1"/>
    </source>
</evidence>
<keyword evidence="1" id="KW-0863">Zinc-finger</keyword>
<dbReference type="GO" id="GO:0008270">
    <property type="term" value="F:zinc ion binding"/>
    <property type="evidence" value="ECO:0007669"/>
    <property type="project" value="UniProtKB-KW"/>
</dbReference>
<gene>
    <name evidence="4" type="ORF">WMY93_007417</name>
</gene>
<dbReference type="InterPro" id="IPR013087">
    <property type="entry name" value="Znf_C2H2_type"/>
</dbReference>
<name>A0AAW0PI35_9GOBI</name>